<dbReference type="OrthoDB" id="3389160at2"/>
<gene>
    <name evidence="4" type="ORF">STRAU_3268</name>
</gene>
<dbReference type="GO" id="GO:0016747">
    <property type="term" value="F:acyltransferase activity, transferring groups other than amino-acyl groups"/>
    <property type="evidence" value="ECO:0007669"/>
    <property type="project" value="InterPro"/>
</dbReference>
<dbReference type="PANTHER" id="PTHR43877:SF2">
    <property type="entry name" value="AMINOALKYLPHOSPHONATE N-ACETYLTRANSFERASE-RELATED"/>
    <property type="match status" value="1"/>
</dbReference>
<dbReference type="Proteomes" id="UP000014629">
    <property type="component" value="Unassembled WGS sequence"/>
</dbReference>
<keyword evidence="5" id="KW-1185">Reference proteome</keyword>
<comment type="caution">
    <text evidence="4">The sequence shown here is derived from an EMBL/GenBank/DDBJ whole genome shotgun (WGS) entry which is preliminary data.</text>
</comment>
<evidence type="ECO:0000256" key="1">
    <source>
        <dbReference type="ARBA" id="ARBA00022679"/>
    </source>
</evidence>
<dbReference type="PATRIC" id="fig|1286094.4.peg.3235"/>
<dbReference type="InterPro" id="IPR050832">
    <property type="entry name" value="Bact_Acetyltransf"/>
</dbReference>
<dbReference type="PROSITE" id="PS51186">
    <property type="entry name" value="GNAT"/>
    <property type="match status" value="1"/>
</dbReference>
<dbReference type="AlphaFoldDB" id="S3ZLH4"/>
<accession>S3ZLH4</accession>
<sequence length="178" mass="18535">MTTVSALGAERLTGVQLGALADELGELLVDAVEGGASVGFLAGLDRGAAARWWRGRAADVDAGRVATWAVREGGRVTGTVSLAYADKPNARHRAELVKLLVHREARGRGLGRSLLALAEREAARAGVTLLLLDTRTDSPAESLYASAGWTRLGVVPDHAADPAGALRPTTLFYKAIGA</sequence>
<evidence type="ECO:0000256" key="2">
    <source>
        <dbReference type="ARBA" id="ARBA00023315"/>
    </source>
</evidence>
<evidence type="ECO:0000313" key="5">
    <source>
        <dbReference type="Proteomes" id="UP000014629"/>
    </source>
</evidence>
<evidence type="ECO:0000313" key="4">
    <source>
        <dbReference type="EMBL" id="EPH43639.1"/>
    </source>
</evidence>
<dbReference type="Gene3D" id="3.40.630.30">
    <property type="match status" value="1"/>
</dbReference>
<dbReference type="PANTHER" id="PTHR43877">
    <property type="entry name" value="AMINOALKYLPHOSPHONATE N-ACETYLTRANSFERASE-RELATED-RELATED"/>
    <property type="match status" value="1"/>
</dbReference>
<proteinExistence type="predicted"/>
<dbReference type="CDD" id="cd04301">
    <property type="entry name" value="NAT_SF"/>
    <property type="match status" value="1"/>
</dbReference>
<name>S3ZLH4_9ACTN</name>
<dbReference type="SUPFAM" id="SSF55729">
    <property type="entry name" value="Acyl-CoA N-acyltransferases (Nat)"/>
    <property type="match status" value="1"/>
</dbReference>
<protein>
    <submittedName>
        <fullName evidence="4">Putative Acetyltransferase</fullName>
    </submittedName>
</protein>
<dbReference type="InterPro" id="IPR000182">
    <property type="entry name" value="GNAT_dom"/>
</dbReference>
<dbReference type="InterPro" id="IPR016181">
    <property type="entry name" value="Acyl_CoA_acyltransferase"/>
</dbReference>
<evidence type="ECO:0000259" key="3">
    <source>
        <dbReference type="PROSITE" id="PS51186"/>
    </source>
</evidence>
<keyword evidence="1 4" id="KW-0808">Transferase</keyword>
<dbReference type="EMBL" id="AOPZ01000147">
    <property type="protein sequence ID" value="EPH43639.1"/>
    <property type="molecule type" value="Genomic_DNA"/>
</dbReference>
<feature type="domain" description="N-acetyltransferase" evidence="3">
    <location>
        <begin position="27"/>
        <end position="173"/>
    </location>
</feature>
<dbReference type="RefSeq" id="WP_016641395.1">
    <property type="nucleotide sequence ID" value="NZ_AOPZ01000147.1"/>
</dbReference>
<keyword evidence="2" id="KW-0012">Acyltransferase</keyword>
<organism evidence="4 5">
    <name type="scientific">Streptomyces aurantiacus JA 4570</name>
    <dbReference type="NCBI Taxonomy" id="1286094"/>
    <lineage>
        <taxon>Bacteria</taxon>
        <taxon>Bacillati</taxon>
        <taxon>Actinomycetota</taxon>
        <taxon>Actinomycetes</taxon>
        <taxon>Kitasatosporales</taxon>
        <taxon>Streptomycetaceae</taxon>
        <taxon>Streptomyces</taxon>
        <taxon>Streptomyces aurantiacus group</taxon>
    </lineage>
</organism>
<dbReference type="Pfam" id="PF00583">
    <property type="entry name" value="Acetyltransf_1"/>
    <property type="match status" value="1"/>
</dbReference>
<reference evidence="4 5" key="1">
    <citation type="submission" date="2013-02" db="EMBL/GenBank/DDBJ databases">
        <title>Draft Genome Sequence of Streptomyces aurantiacus, Which Produces Setomimycin.</title>
        <authorList>
            <person name="Gruening B.A."/>
            <person name="Praeg A."/>
            <person name="Erxleben A."/>
            <person name="Guenther S."/>
            <person name="Mueller M."/>
        </authorList>
    </citation>
    <scope>NUCLEOTIDE SEQUENCE [LARGE SCALE GENOMIC DNA]</scope>
    <source>
        <strain evidence="4 5">JA 4570</strain>
    </source>
</reference>